<dbReference type="GO" id="GO:0004721">
    <property type="term" value="F:phosphoprotein phosphatase activity"/>
    <property type="evidence" value="ECO:0007669"/>
    <property type="project" value="InterPro"/>
</dbReference>
<sequence>MCCCKHCHRHPSFPPLLWVNILGSVPGSAICPESIYRCGTLEAATEDPEAFEWLATKVKPIFDIRSPRERKHHPAPKFKGFVKVGGAVEIRKEYLKILDTYRPIFRPILEHFRDRPAGRDHTGMLASLLQGLAGTDPEDVRSDYMLSRLDAEPERERLLSHARIVAGANLDHPGVQEDRGGWEGYVTKALGFSNEGL</sequence>
<dbReference type="InterPro" id="IPR029021">
    <property type="entry name" value="Prot-tyrosine_phosphatase-like"/>
</dbReference>
<evidence type="ECO:0000313" key="2">
    <source>
        <dbReference type="Proteomes" id="UP001327957"/>
    </source>
</evidence>
<protein>
    <submittedName>
        <fullName evidence="1">Uncharacterized protein</fullName>
    </submittedName>
</protein>
<organism evidence="1 2">
    <name type="scientific">Colletotrichum tabaci</name>
    <dbReference type="NCBI Taxonomy" id="1209068"/>
    <lineage>
        <taxon>Eukaryota</taxon>
        <taxon>Fungi</taxon>
        <taxon>Dikarya</taxon>
        <taxon>Ascomycota</taxon>
        <taxon>Pezizomycotina</taxon>
        <taxon>Sordariomycetes</taxon>
        <taxon>Hypocreomycetidae</taxon>
        <taxon>Glomerellales</taxon>
        <taxon>Glomerellaceae</taxon>
        <taxon>Colletotrichum</taxon>
        <taxon>Colletotrichum destructivum species complex</taxon>
    </lineage>
</organism>
<dbReference type="Gene3D" id="3.90.190.10">
    <property type="entry name" value="Protein tyrosine phosphatase superfamily"/>
    <property type="match status" value="1"/>
</dbReference>
<dbReference type="AlphaFoldDB" id="A0AAV9TAI1"/>
<dbReference type="Proteomes" id="UP001327957">
    <property type="component" value="Unassembled WGS sequence"/>
</dbReference>
<proteinExistence type="predicted"/>
<keyword evidence="2" id="KW-1185">Reference proteome</keyword>
<dbReference type="EMBL" id="JASAOK010000039">
    <property type="protein sequence ID" value="KAK6216660.1"/>
    <property type="molecule type" value="Genomic_DNA"/>
</dbReference>
<reference evidence="1 2" key="1">
    <citation type="submission" date="2023-04" db="EMBL/GenBank/DDBJ databases">
        <title>Colletotrichum tabacum stain YC1 causing leaf anthracnose on Nicotiana tabacum(L.) cv.</title>
        <authorList>
            <person name="Ji Z."/>
            <person name="Wang M."/>
            <person name="Zhang J."/>
            <person name="Wang N."/>
            <person name="Zhou Z."/>
        </authorList>
    </citation>
    <scope>NUCLEOTIDE SEQUENCE [LARGE SCALE GENOMIC DNA]</scope>
    <source>
        <strain evidence="1 2">YC1</strain>
    </source>
</reference>
<gene>
    <name evidence="1" type="ORF">QIS74_06774</name>
</gene>
<accession>A0AAV9TAI1</accession>
<dbReference type="Pfam" id="PF13350">
    <property type="entry name" value="Y_phosphatase3"/>
    <property type="match status" value="1"/>
</dbReference>
<comment type="caution">
    <text evidence="1">The sequence shown here is derived from an EMBL/GenBank/DDBJ whole genome shotgun (WGS) entry which is preliminary data.</text>
</comment>
<dbReference type="SUPFAM" id="SSF52799">
    <property type="entry name" value="(Phosphotyrosine protein) phosphatases II"/>
    <property type="match status" value="1"/>
</dbReference>
<dbReference type="InterPro" id="IPR026893">
    <property type="entry name" value="Tyr/Ser_Pase_IphP-type"/>
</dbReference>
<evidence type="ECO:0000313" key="1">
    <source>
        <dbReference type="EMBL" id="KAK6216660.1"/>
    </source>
</evidence>
<name>A0AAV9TAI1_9PEZI</name>